<name>A0ABY3YJ80_9FLAO</name>
<reference evidence="2 3" key="1">
    <citation type="journal article" date="2018" name="Int. J. Syst. Evol. Microbiol.">
        <title>Zhouia spongiae sp. nov., isolated from a marine sponge.</title>
        <authorList>
            <person name="Zhuang L."/>
            <person name="Lin B."/>
            <person name="Qin F."/>
            <person name="Luo L."/>
        </authorList>
    </citation>
    <scope>NUCLEOTIDE SEQUENCE [LARGE SCALE GENOMIC DNA]</scope>
    <source>
        <strain evidence="2 3">HN-Y44</strain>
    </source>
</reference>
<proteinExistence type="predicted"/>
<evidence type="ECO:0000313" key="2">
    <source>
        <dbReference type="EMBL" id="UNY97906.1"/>
    </source>
</evidence>
<dbReference type="EMBL" id="CP094326">
    <property type="protein sequence ID" value="UNY97906.1"/>
    <property type="molecule type" value="Genomic_DNA"/>
</dbReference>
<accession>A0ABY3YJ80</accession>
<dbReference type="RefSeq" id="WP_242936317.1">
    <property type="nucleotide sequence ID" value="NZ_CP094326.1"/>
</dbReference>
<dbReference type="InterPro" id="IPR043732">
    <property type="entry name" value="DUF5675"/>
</dbReference>
<sequence>MELILLRSHFKEGTQGALYFNGNFVCFMIELPWKDNIRNISCIPDGLYPLQLRTTHRFGPHLQVCNVPDRDAILIHPANDALEELKGCLAPVTQMTGIARGVFSRIALDRLLLYYERSRKFKDSLFLRIVSKDFSTIPLYS</sequence>
<organism evidence="2 3">
    <name type="scientific">Zhouia spongiae</name>
    <dbReference type="NCBI Taxonomy" id="2202721"/>
    <lineage>
        <taxon>Bacteria</taxon>
        <taxon>Pseudomonadati</taxon>
        <taxon>Bacteroidota</taxon>
        <taxon>Flavobacteriia</taxon>
        <taxon>Flavobacteriales</taxon>
        <taxon>Flavobacteriaceae</taxon>
        <taxon>Zhouia</taxon>
    </lineage>
</organism>
<protein>
    <submittedName>
        <fullName evidence="2">DUF5675 family protein</fullName>
    </submittedName>
</protein>
<evidence type="ECO:0000259" key="1">
    <source>
        <dbReference type="Pfam" id="PF18925"/>
    </source>
</evidence>
<keyword evidence="3" id="KW-1185">Reference proteome</keyword>
<dbReference type="Pfam" id="PF18925">
    <property type="entry name" value="DUF5675"/>
    <property type="match status" value="1"/>
</dbReference>
<evidence type="ECO:0000313" key="3">
    <source>
        <dbReference type="Proteomes" id="UP000829476"/>
    </source>
</evidence>
<gene>
    <name evidence="2" type="ORF">MQE36_12520</name>
</gene>
<dbReference type="Proteomes" id="UP000829476">
    <property type="component" value="Chromosome"/>
</dbReference>
<feature type="domain" description="DUF5675" evidence="1">
    <location>
        <begin position="5"/>
        <end position="112"/>
    </location>
</feature>